<dbReference type="Gene3D" id="3.30.565.10">
    <property type="entry name" value="Histidine kinase-like ATPase, C-terminal domain"/>
    <property type="match status" value="1"/>
</dbReference>
<dbReference type="Pfam" id="PF06580">
    <property type="entry name" value="His_kinase"/>
    <property type="match status" value="1"/>
</dbReference>
<keyword evidence="4" id="KW-1185">Reference proteome</keyword>
<dbReference type="STRING" id="1300345.LF41_586"/>
<protein>
    <submittedName>
        <fullName evidence="3">Histidine kinase</fullName>
    </submittedName>
</protein>
<keyword evidence="1" id="KW-1133">Transmembrane helix</keyword>
<name>A0A0A2WJY3_9GAMM</name>
<keyword evidence="1" id="KW-0812">Transmembrane</keyword>
<keyword evidence="3" id="KW-0808">Transferase</keyword>
<dbReference type="InterPro" id="IPR050640">
    <property type="entry name" value="Bact_2-comp_sensor_kinase"/>
</dbReference>
<dbReference type="EMBL" id="JRKJ01000018">
    <property type="protein sequence ID" value="KGQ18560.1"/>
    <property type="molecule type" value="Genomic_DNA"/>
</dbReference>
<sequence>MKDGRPRRCARPGWYRRAMSDAHASAAPVPGPWFGWRRLRVVGIAAFVASLPMSANWLSSYWLLLLRLLMVGLAALFVFGLFERWPRRLPAWFPRWGLQVASVAAVMPVAAALTYAFTTPHDVHWWAVKSRMEGFSFIAFMGLLVGPWIAMSALYRQISGQVRTQALAFELERSRYERNALDARLRLLQAQVEPHFLFNTLANVRELVDAGSPQASSVLGSLIAYLRAAVPRLHEPGGTVAQELDLVRAYLSVMHMRMPDRLQWSVDAEAGAMLVACPPTSVLTLVENAVRHGIDPAEEGGRIDVRATVRGEECRLQVIDTGVGLSGATLDGTGLSNLRERLQLAFGDAARLTLGAVHPHGTSAELVLPARPPVP</sequence>
<keyword evidence="3" id="KW-0418">Kinase</keyword>
<gene>
    <name evidence="3" type="ORF">LF41_586</name>
</gene>
<dbReference type="InterPro" id="IPR010559">
    <property type="entry name" value="Sig_transdc_His_kin_internal"/>
</dbReference>
<dbReference type="InterPro" id="IPR036890">
    <property type="entry name" value="HATPase_C_sf"/>
</dbReference>
<reference evidence="3 4" key="1">
    <citation type="submission" date="2014-09" db="EMBL/GenBank/DDBJ databases">
        <title>Genome sequences of Lysobacter dokdonensis DS-58.</title>
        <authorList>
            <person name="Kim J.F."/>
            <person name="Kwak M.-J."/>
        </authorList>
    </citation>
    <scope>NUCLEOTIDE SEQUENCE [LARGE SCALE GENOMIC DNA]</scope>
    <source>
        <strain evidence="3 4">DS-58</strain>
    </source>
</reference>
<evidence type="ECO:0000313" key="4">
    <source>
        <dbReference type="Proteomes" id="UP000030518"/>
    </source>
</evidence>
<feature type="transmembrane region" description="Helical" evidence="1">
    <location>
        <begin position="137"/>
        <end position="155"/>
    </location>
</feature>
<dbReference type="SMART" id="SM00387">
    <property type="entry name" value="HATPase_c"/>
    <property type="match status" value="1"/>
</dbReference>
<dbReference type="GO" id="GO:0016020">
    <property type="term" value="C:membrane"/>
    <property type="evidence" value="ECO:0007669"/>
    <property type="project" value="InterPro"/>
</dbReference>
<dbReference type="eggNOG" id="COG2972">
    <property type="taxonomic scope" value="Bacteria"/>
</dbReference>
<dbReference type="PANTHER" id="PTHR34220:SF9">
    <property type="entry name" value="SIGNAL TRANSDUCTION HISTIDINE KINASE INTERNAL REGION DOMAIN-CONTAINING PROTEIN"/>
    <property type="match status" value="1"/>
</dbReference>
<comment type="caution">
    <text evidence="3">The sequence shown here is derived from an EMBL/GenBank/DDBJ whole genome shotgun (WGS) entry which is preliminary data.</text>
</comment>
<dbReference type="SUPFAM" id="SSF55874">
    <property type="entry name" value="ATPase domain of HSP90 chaperone/DNA topoisomerase II/histidine kinase"/>
    <property type="match status" value="1"/>
</dbReference>
<dbReference type="PATRIC" id="fig|1300345.3.peg.2255"/>
<evidence type="ECO:0000256" key="1">
    <source>
        <dbReference type="SAM" id="Phobius"/>
    </source>
</evidence>
<feature type="transmembrane region" description="Helical" evidence="1">
    <location>
        <begin position="96"/>
        <end position="117"/>
    </location>
</feature>
<dbReference type="Pfam" id="PF02518">
    <property type="entry name" value="HATPase_c"/>
    <property type="match status" value="1"/>
</dbReference>
<evidence type="ECO:0000259" key="2">
    <source>
        <dbReference type="SMART" id="SM00387"/>
    </source>
</evidence>
<dbReference type="PANTHER" id="PTHR34220">
    <property type="entry name" value="SENSOR HISTIDINE KINASE YPDA"/>
    <property type="match status" value="1"/>
</dbReference>
<feature type="transmembrane region" description="Helical" evidence="1">
    <location>
        <begin position="64"/>
        <end position="84"/>
    </location>
</feature>
<dbReference type="InterPro" id="IPR003594">
    <property type="entry name" value="HATPase_dom"/>
</dbReference>
<organism evidence="3 4">
    <name type="scientific">Lysobacter dokdonensis DS-58</name>
    <dbReference type="NCBI Taxonomy" id="1300345"/>
    <lineage>
        <taxon>Bacteria</taxon>
        <taxon>Pseudomonadati</taxon>
        <taxon>Pseudomonadota</taxon>
        <taxon>Gammaproteobacteria</taxon>
        <taxon>Lysobacterales</taxon>
        <taxon>Lysobacteraceae</taxon>
        <taxon>Noviluteimonas</taxon>
    </lineage>
</organism>
<keyword evidence="1" id="KW-0472">Membrane</keyword>
<evidence type="ECO:0000313" key="3">
    <source>
        <dbReference type="EMBL" id="KGQ18560.1"/>
    </source>
</evidence>
<accession>A0A0A2WJY3</accession>
<dbReference type="Proteomes" id="UP000030518">
    <property type="component" value="Unassembled WGS sequence"/>
</dbReference>
<feature type="transmembrane region" description="Helical" evidence="1">
    <location>
        <begin position="39"/>
        <end position="58"/>
    </location>
</feature>
<proteinExistence type="predicted"/>
<feature type="domain" description="Histidine kinase/HSP90-like ATPase" evidence="2">
    <location>
        <begin position="277"/>
        <end position="372"/>
    </location>
</feature>
<dbReference type="AlphaFoldDB" id="A0A0A2WJY3"/>
<dbReference type="GO" id="GO:0000155">
    <property type="term" value="F:phosphorelay sensor kinase activity"/>
    <property type="evidence" value="ECO:0007669"/>
    <property type="project" value="InterPro"/>
</dbReference>